<dbReference type="InterPro" id="IPR015882">
    <property type="entry name" value="HEX_bac_N"/>
</dbReference>
<dbReference type="InterPro" id="IPR025705">
    <property type="entry name" value="Beta_hexosaminidase_sua/sub"/>
</dbReference>
<dbReference type="EMBL" id="JBHUOZ010000003">
    <property type="protein sequence ID" value="MFD2920449.1"/>
    <property type="molecule type" value="Genomic_DNA"/>
</dbReference>
<dbReference type="Pfam" id="PF02838">
    <property type="entry name" value="Glyco_hydro_20b"/>
    <property type="match status" value="1"/>
</dbReference>
<feature type="domain" description="Beta-hexosaminidase bacterial type N-terminal" evidence="7">
    <location>
        <begin position="27"/>
        <end position="152"/>
    </location>
</feature>
<evidence type="ECO:0000256" key="2">
    <source>
        <dbReference type="ARBA" id="ARBA00006285"/>
    </source>
</evidence>
<keyword evidence="9" id="KW-1185">Reference proteome</keyword>
<name>A0ABW6A538_9BACT</name>
<dbReference type="RefSeq" id="WP_386098817.1">
    <property type="nucleotide sequence ID" value="NZ_JBHUOZ010000003.1"/>
</dbReference>
<dbReference type="SUPFAM" id="SSF55545">
    <property type="entry name" value="beta-N-acetylhexosaminidase-like domain"/>
    <property type="match status" value="1"/>
</dbReference>
<evidence type="ECO:0000256" key="1">
    <source>
        <dbReference type="ARBA" id="ARBA00001231"/>
    </source>
</evidence>
<dbReference type="CDD" id="cd06563">
    <property type="entry name" value="GH20_chitobiase-like"/>
    <property type="match status" value="1"/>
</dbReference>
<dbReference type="PIRSF" id="PIRSF001093">
    <property type="entry name" value="B-hxosamndse_ab_euk"/>
    <property type="match status" value="1"/>
</dbReference>
<sequence length="518" mass="59380">MSTRIYIFLLAITVLVLPVQVKAQLQCPIIPRPSKAVETGAVFTLNKNTVINILDDALLPVARYFQRELLEQSKIPVSLQNKKNTTVVQLVIAKKKGNEEAYNIQMSKEAIIITGESRSAIFNGIISLLQIITQSKSTGDNILLNCWNIQDAPLYNWRGLMLDESRHFFGMEKVKSILNWMAFYKLNRFHWHLTDEPAWRIEIKNYPNLSLVGGIGSYTSPNVPAQFYTQQQITEVISYAAERNITVIPEIDMPGHATAANRAYPQYSGGGSPQHPEFTFHPGKEETYQYLTNILREVNALFPSGMIHLGGDEVSFGNDKWMADKQVQELMKKQQLKTVTEVEQYFMQRMADSLYSMNAKLLAWDEVANMSFPTDKTIVYWWRHDKPGQLLTALNKGYSTVICPRLPFYFDFVQDSTHTAGRKWNKLYNSLQNVYDYNVGLIAGITENNKKQILGVQANIWTETMTNNYQLDYMLYPRIAALAETAWSENKNFTDFKNRLQKNFGLYKAAGINFYKPF</sequence>
<dbReference type="Gene3D" id="3.20.20.80">
    <property type="entry name" value="Glycosidases"/>
    <property type="match status" value="1"/>
</dbReference>
<dbReference type="SUPFAM" id="SSF51445">
    <property type="entry name" value="(Trans)glycosidases"/>
    <property type="match status" value="1"/>
</dbReference>
<dbReference type="PANTHER" id="PTHR22600:SF57">
    <property type="entry name" value="BETA-N-ACETYLHEXOSAMINIDASE"/>
    <property type="match status" value="1"/>
</dbReference>
<evidence type="ECO:0000313" key="9">
    <source>
        <dbReference type="Proteomes" id="UP001597511"/>
    </source>
</evidence>
<dbReference type="InterPro" id="IPR017853">
    <property type="entry name" value="GH"/>
</dbReference>
<proteinExistence type="inferred from homology"/>
<dbReference type="Gene3D" id="3.30.379.10">
    <property type="entry name" value="Chitobiase/beta-hexosaminidase domain 2-like"/>
    <property type="match status" value="1"/>
</dbReference>
<keyword evidence="4" id="KW-0378">Hydrolase</keyword>
<evidence type="ECO:0000256" key="4">
    <source>
        <dbReference type="ARBA" id="ARBA00022801"/>
    </source>
</evidence>
<evidence type="ECO:0000256" key="3">
    <source>
        <dbReference type="ARBA" id="ARBA00012663"/>
    </source>
</evidence>
<evidence type="ECO:0000259" key="7">
    <source>
        <dbReference type="Pfam" id="PF02838"/>
    </source>
</evidence>
<protein>
    <recommendedName>
        <fullName evidence="3">beta-N-acetylhexosaminidase</fullName>
        <ecNumber evidence="3">3.2.1.52</ecNumber>
    </recommendedName>
</protein>
<dbReference type="InterPro" id="IPR029018">
    <property type="entry name" value="Hex-like_dom2"/>
</dbReference>
<dbReference type="EC" id="3.2.1.52" evidence="3"/>
<dbReference type="Pfam" id="PF00728">
    <property type="entry name" value="Glyco_hydro_20"/>
    <property type="match status" value="1"/>
</dbReference>
<feature type="domain" description="Glycoside hydrolase family 20 catalytic" evidence="6">
    <location>
        <begin position="155"/>
        <end position="489"/>
    </location>
</feature>
<accession>A0ABW6A538</accession>
<organism evidence="8 9">
    <name type="scientific">Terrimonas rubra</name>
    <dbReference type="NCBI Taxonomy" id="1035890"/>
    <lineage>
        <taxon>Bacteria</taxon>
        <taxon>Pseudomonadati</taxon>
        <taxon>Bacteroidota</taxon>
        <taxon>Chitinophagia</taxon>
        <taxon>Chitinophagales</taxon>
        <taxon>Chitinophagaceae</taxon>
        <taxon>Terrimonas</taxon>
    </lineage>
</organism>
<gene>
    <name evidence="8" type="ORF">ACFS6H_12050</name>
</gene>
<comment type="caution">
    <text evidence="8">The sequence shown here is derived from an EMBL/GenBank/DDBJ whole genome shotgun (WGS) entry which is preliminary data.</text>
</comment>
<dbReference type="PANTHER" id="PTHR22600">
    <property type="entry name" value="BETA-HEXOSAMINIDASE"/>
    <property type="match status" value="1"/>
</dbReference>
<keyword evidence="5" id="KW-0326">Glycosidase</keyword>
<dbReference type="InterPro" id="IPR015883">
    <property type="entry name" value="Glyco_hydro_20_cat"/>
</dbReference>
<reference evidence="9" key="1">
    <citation type="journal article" date="2019" name="Int. J. Syst. Evol. Microbiol.">
        <title>The Global Catalogue of Microorganisms (GCM) 10K type strain sequencing project: providing services to taxonomists for standard genome sequencing and annotation.</title>
        <authorList>
            <consortium name="The Broad Institute Genomics Platform"/>
            <consortium name="The Broad Institute Genome Sequencing Center for Infectious Disease"/>
            <person name="Wu L."/>
            <person name="Ma J."/>
        </authorList>
    </citation>
    <scope>NUCLEOTIDE SEQUENCE [LARGE SCALE GENOMIC DNA]</scope>
    <source>
        <strain evidence="9">KCTC 23299</strain>
    </source>
</reference>
<comment type="similarity">
    <text evidence="2">Belongs to the glycosyl hydrolase 20 family.</text>
</comment>
<evidence type="ECO:0000259" key="6">
    <source>
        <dbReference type="Pfam" id="PF00728"/>
    </source>
</evidence>
<evidence type="ECO:0000256" key="5">
    <source>
        <dbReference type="ARBA" id="ARBA00023295"/>
    </source>
</evidence>
<dbReference type="PRINTS" id="PR00738">
    <property type="entry name" value="GLHYDRLASE20"/>
</dbReference>
<comment type="catalytic activity">
    <reaction evidence="1">
        <text>Hydrolysis of terminal non-reducing N-acetyl-D-hexosamine residues in N-acetyl-beta-D-hexosaminides.</text>
        <dbReference type="EC" id="3.2.1.52"/>
    </reaction>
</comment>
<evidence type="ECO:0000313" key="8">
    <source>
        <dbReference type="EMBL" id="MFD2920449.1"/>
    </source>
</evidence>
<dbReference type="Proteomes" id="UP001597511">
    <property type="component" value="Unassembled WGS sequence"/>
</dbReference>